<accession>D9SG42</accession>
<feature type="compositionally biased region" description="Basic and acidic residues" evidence="1">
    <location>
        <begin position="72"/>
        <end position="85"/>
    </location>
</feature>
<keyword evidence="3" id="KW-1185">Reference proteome</keyword>
<gene>
    <name evidence="2" type="ordered locus">Galf_1470</name>
</gene>
<reference evidence="2 3" key="1">
    <citation type="submission" date="2010-08" db="EMBL/GenBank/DDBJ databases">
        <title>Complete sequence of Gallionella capsiferriformans ES-2.</title>
        <authorList>
            <consortium name="US DOE Joint Genome Institute"/>
            <person name="Lucas S."/>
            <person name="Copeland A."/>
            <person name="Lapidus A."/>
            <person name="Cheng J.-F."/>
            <person name="Bruce D."/>
            <person name="Goodwin L."/>
            <person name="Pitluck S."/>
            <person name="Chertkov O."/>
            <person name="Davenport K.W."/>
            <person name="Detter J.C."/>
            <person name="Han C."/>
            <person name="Tapia R."/>
            <person name="Land M."/>
            <person name="Hauser L."/>
            <person name="Chang Y.-J."/>
            <person name="Jeffries C."/>
            <person name="Kyrpides N."/>
            <person name="Ivanova N."/>
            <person name="Mikhailova N."/>
            <person name="Shelobolina E.S."/>
            <person name="Picardal F."/>
            <person name="Roden E."/>
            <person name="Emerson D."/>
            <person name="Woyke T."/>
        </authorList>
    </citation>
    <scope>NUCLEOTIDE SEQUENCE [LARGE SCALE GENOMIC DNA]</scope>
    <source>
        <strain evidence="2 3">ES-2</strain>
    </source>
</reference>
<proteinExistence type="predicted"/>
<evidence type="ECO:0000313" key="2">
    <source>
        <dbReference type="EMBL" id="ADL55489.1"/>
    </source>
</evidence>
<dbReference type="RefSeq" id="WP_013293428.1">
    <property type="nucleotide sequence ID" value="NC_014394.1"/>
</dbReference>
<dbReference type="Proteomes" id="UP000001235">
    <property type="component" value="Chromosome"/>
</dbReference>
<dbReference type="HOGENOM" id="CLU_2507945_0_0_4"/>
<dbReference type="KEGG" id="gca:Galf_1470"/>
<evidence type="ECO:0000313" key="3">
    <source>
        <dbReference type="Proteomes" id="UP000001235"/>
    </source>
</evidence>
<organism evidence="2 3">
    <name type="scientific">Gallionella capsiferriformans (strain ES-2)</name>
    <name type="common">Gallionella ferruginea capsiferriformans (strain ES-2)</name>
    <dbReference type="NCBI Taxonomy" id="395494"/>
    <lineage>
        <taxon>Bacteria</taxon>
        <taxon>Pseudomonadati</taxon>
        <taxon>Pseudomonadota</taxon>
        <taxon>Betaproteobacteria</taxon>
        <taxon>Nitrosomonadales</taxon>
        <taxon>Gallionellaceae</taxon>
        <taxon>Gallionella</taxon>
    </lineage>
</organism>
<dbReference type="EMBL" id="CP002159">
    <property type="protein sequence ID" value="ADL55489.1"/>
    <property type="molecule type" value="Genomic_DNA"/>
</dbReference>
<protein>
    <submittedName>
        <fullName evidence="2">Uncharacterized protein</fullName>
    </submittedName>
</protein>
<dbReference type="STRING" id="395494.Galf_1470"/>
<name>D9SG42_GALCS</name>
<sequence>MFISHKKMCKCIEVGRTAIESRMLGIIIHPRASTEADEAEMASLHALYKQYNALMSPAELPASKTAKSKTSAVDKHPNHKQGEPT</sequence>
<evidence type="ECO:0000256" key="1">
    <source>
        <dbReference type="SAM" id="MobiDB-lite"/>
    </source>
</evidence>
<feature type="region of interest" description="Disordered" evidence="1">
    <location>
        <begin position="59"/>
        <end position="85"/>
    </location>
</feature>
<dbReference type="AlphaFoldDB" id="D9SG42"/>